<proteinExistence type="predicted"/>
<protein>
    <submittedName>
        <fullName evidence="2">Uncharacterized protein</fullName>
    </submittedName>
</protein>
<name>U6GRD6_EIMAC</name>
<organism evidence="2 3">
    <name type="scientific">Eimeria acervulina</name>
    <name type="common">Coccidian parasite</name>
    <dbReference type="NCBI Taxonomy" id="5801"/>
    <lineage>
        <taxon>Eukaryota</taxon>
        <taxon>Sar</taxon>
        <taxon>Alveolata</taxon>
        <taxon>Apicomplexa</taxon>
        <taxon>Conoidasida</taxon>
        <taxon>Coccidia</taxon>
        <taxon>Eucoccidiorida</taxon>
        <taxon>Eimeriorina</taxon>
        <taxon>Eimeriidae</taxon>
        <taxon>Eimeria</taxon>
    </lineage>
</organism>
<evidence type="ECO:0000313" key="2">
    <source>
        <dbReference type="EMBL" id="CDI82750.1"/>
    </source>
</evidence>
<accession>U6GRD6</accession>
<reference evidence="2" key="2">
    <citation type="submission" date="2013-10" db="EMBL/GenBank/DDBJ databases">
        <authorList>
            <person name="Aslett M."/>
        </authorList>
    </citation>
    <scope>NUCLEOTIDE SEQUENCE</scope>
    <source>
        <strain evidence="2">Houghton</strain>
    </source>
</reference>
<dbReference type="RefSeq" id="XP_013247949.1">
    <property type="nucleotide sequence ID" value="XM_013392495.1"/>
</dbReference>
<keyword evidence="3" id="KW-1185">Reference proteome</keyword>
<sequence length="225" mass="25537">MAVAVGNLDDYHYHLLRTFGRKELAHLHEKMKALQEPCVVRQDYLLVNICGAMERRDSDLAAFYISVLEGIVVRASKQKEVQDKIEEVERLMTIRQQRRAEVAAEYQALLRTLHQVMVTPIRPRTEAAARITCRLFDVRCTLDAKIAGLEAAGPEIRRIQSRVGSTKEELNSASPFRIINCFFPLPPSLDFHNYDNDNELTNNNTAESTQQREQGSVPNNTSTAP</sequence>
<dbReference type="AlphaFoldDB" id="U6GRD6"/>
<feature type="compositionally biased region" description="Polar residues" evidence="1">
    <location>
        <begin position="206"/>
        <end position="225"/>
    </location>
</feature>
<dbReference type="EMBL" id="HG672741">
    <property type="protein sequence ID" value="CDI82750.1"/>
    <property type="molecule type" value="Genomic_DNA"/>
</dbReference>
<dbReference type="VEuPathDB" id="ToxoDB:EAH_00006350"/>
<gene>
    <name evidence="2" type="ORF">EAH_00006350</name>
</gene>
<reference evidence="2" key="1">
    <citation type="submission" date="2013-10" db="EMBL/GenBank/DDBJ databases">
        <title>Genomic analysis of the causative agents of coccidiosis in chickens.</title>
        <authorList>
            <person name="Reid A.J."/>
            <person name="Blake D."/>
            <person name="Billington K."/>
            <person name="Browne H."/>
            <person name="Dunn M."/>
            <person name="Hung S."/>
            <person name="Kawahara F."/>
            <person name="Miranda-Saavedra D."/>
            <person name="Mourier T."/>
            <person name="Nagra H."/>
            <person name="Otto T.D."/>
            <person name="Rawlings N."/>
            <person name="Sanchez A."/>
            <person name="Sanders M."/>
            <person name="Subramaniam C."/>
            <person name="Tay Y."/>
            <person name="Dear P."/>
            <person name="Doerig C."/>
            <person name="Gruber A."/>
            <person name="Parkinson J."/>
            <person name="Shirley M."/>
            <person name="Wan K.L."/>
            <person name="Berriman M."/>
            <person name="Tomley F."/>
            <person name="Pain A."/>
        </authorList>
    </citation>
    <scope>NUCLEOTIDE SEQUENCE</scope>
    <source>
        <strain evidence="2">Houghton</strain>
    </source>
</reference>
<feature type="region of interest" description="Disordered" evidence="1">
    <location>
        <begin position="194"/>
        <end position="225"/>
    </location>
</feature>
<evidence type="ECO:0000313" key="3">
    <source>
        <dbReference type="Proteomes" id="UP000018050"/>
    </source>
</evidence>
<dbReference type="Proteomes" id="UP000018050">
    <property type="component" value="Unassembled WGS sequence"/>
</dbReference>
<dbReference type="GeneID" id="25268705"/>
<evidence type="ECO:0000256" key="1">
    <source>
        <dbReference type="SAM" id="MobiDB-lite"/>
    </source>
</evidence>